<gene>
    <name evidence="1" type="ORF">L195_g038284</name>
</gene>
<sequence length="60" mass="6843">MEEAIMVDCPLLTAGVACALRQRPTLRMTYLSRSIAFLYCNGKSSFEEACPQLLHRLYLF</sequence>
<protein>
    <submittedName>
        <fullName evidence="1">Uncharacterized protein</fullName>
    </submittedName>
</protein>
<reference evidence="1 2" key="2">
    <citation type="journal article" date="2017" name="Front. Plant Sci.">
        <title>Gene Classification and Mining of Molecular Markers Useful in Red Clover (Trifolium pratense) Breeding.</title>
        <authorList>
            <person name="Istvanek J."/>
            <person name="Dluhosova J."/>
            <person name="Dluhos P."/>
            <person name="Patkova L."/>
            <person name="Nedelnik J."/>
            <person name="Repkova J."/>
        </authorList>
    </citation>
    <scope>NUCLEOTIDE SEQUENCE [LARGE SCALE GENOMIC DNA]</scope>
    <source>
        <strain evidence="2">cv. Tatra</strain>
        <tissue evidence="1">Young leaves</tissue>
    </source>
</reference>
<comment type="caution">
    <text evidence="1">The sequence shown here is derived from an EMBL/GenBank/DDBJ whole genome shotgun (WGS) entry which is preliminary data.</text>
</comment>
<name>A0A2K3LUN6_TRIPR</name>
<dbReference type="Proteomes" id="UP000236291">
    <property type="component" value="Unassembled WGS sequence"/>
</dbReference>
<dbReference type="EMBL" id="ASHM01041603">
    <property type="protein sequence ID" value="PNX82255.1"/>
    <property type="molecule type" value="Genomic_DNA"/>
</dbReference>
<dbReference type="AlphaFoldDB" id="A0A2K3LUN6"/>
<evidence type="ECO:0000313" key="1">
    <source>
        <dbReference type="EMBL" id="PNX82255.1"/>
    </source>
</evidence>
<proteinExistence type="predicted"/>
<reference evidence="1 2" key="1">
    <citation type="journal article" date="2014" name="Am. J. Bot.">
        <title>Genome assembly and annotation for red clover (Trifolium pratense; Fabaceae).</title>
        <authorList>
            <person name="Istvanek J."/>
            <person name="Jaros M."/>
            <person name="Krenek A."/>
            <person name="Repkova J."/>
        </authorList>
    </citation>
    <scope>NUCLEOTIDE SEQUENCE [LARGE SCALE GENOMIC DNA]</scope>
    <source>
        <strain evidence="2">cv. Tatra</strain>
        <tissue evidence="1">Young leaves</tissue>
    </source>
</reference>
<accession>A0A2K3LUN6</accession>
<organism evidence="1 2">
    <name type="scientific">Trifolium pratense</name>
    <name type="common">Red clover</name>
    <dbReference type="NCBI Taxonomy" id="57577"/>
    <lineage>
        <taxon>Eukaryota</taxon>
        <taxon>Viridiplantae</taxon>
        <taxon>Streptophyta</taxon>
        <taxon>Embryophyta</taxon>
        <taxon>Tracheophyta</taxon>
        <taxon>Spermatophyta</taxon>
        <taxon>Magnoliopsida</taxon>
        <taxon>eudicotyledons</taxon>
        <taxon>Gunneridae</taxon>
        <taxon>Pentapetalae</taxon>
        <taxon>rosids</taxon>
        <taxon>fabids</taxon>
        <taxon>Fabales</taxon>
        <taxon>Fabaceae</taxon>
        <taxon>Papilionoideae</taxon>
        <taxon>50 kb inversion clade</taxon>
        <taxon>NPAAA clade</taxon>
        <taxon>Hologalegina</taxon>
        <taxon>IRL clade</taxon>
        <taxon>Trifolieae</taxon>
        <taxon>Trifolium</taxon>
    </lineage>
</organism>
<evidence type="ECO:0000313" key="2">
    <source>
        <dbReference type="Proteomes" id="UP000236291"/>
    </source>
</evidence>